<gene>
    <name evidence="3" type="ORF">H2201_008088</name>
</gene>
<evidence type="ECO:0000313" key="3">
    <source>
        <dbReference type="EMBL" id="KAJ9657682.1"/>
    </source>
</evidence>
<evidence type="ECO:0000256" key="2">
    <source>
        <dbReference type="SAM" id="Phobius"/>
    </source>
</evidence>
<reference evidence="3" key="1">
    <citation type="submission" date="2022-10" db="EMBL/GenBank/DDBJ databases">
        <title>Culturing micro-colonial fungi from biological soil crusts in the Mojave desert and describing Neophaeococcomyces mojavensis, and introducing the new genera and species Taxawa tesnikishii.</title>
        <authorList>
            <person name="Kurbessoian T."/>
            <person name="Stajich J.E."/>
        </authorList>
    </citation>
    <scope>NUCLEOTIDE SEQUENCE</scope>
    <source>
        <strain evidence="3">TK_1</strain>
    </source>
</reference>
<keyword evidence="2" id="KW-1133">Transmembrane helix</keyword>
<feature type="region of interest" description="Disordered" evidence="1">
    <location>
        <begin position="79"/>
        <end position="140"/>
    </location>
</feature>
<keyword evidence="4" id="KW-1185">Reference proteome</keyword>
<feature type="compositionally biased region" description="Polar residues" evidence="1">
    <location>
        <begin position="79"/>
        <end position="90"/>
    </location>
</feature>
<name>A0ABQ9NHL8_9PEZI</name>
<dbReference type="PROSITE" id="PS51257">
    <property type="entry name" value="PROKAR_LIPOPROTEIN"/>
    <property type="match status" value="1"/>
</dbReference>
<proteinExistence type="predicted"/>
<comment type="caution">
    <text evidence="3">The sequence shown here is derived from an EMBL/GenBank/DDBJ whole genome shotgun (WGS) entry which is preliminary data.</text>
</comment>
<dbReference type="Proteomes" id="UP001172684">
    <property type="component" value="Unassembled WGS sequence"/>
</dbReference>
<feature type="region of interest" description="Disordered" evidence="1">
    <location>
        <begin position="398"/>
        <end position="457"/>
    </location>
</feature>
<accession>A0ABQ9NHL8</accession>
<organism evidence="3 4">
    <name type="scientific">Coniosporium apollinis</name>
    <dbReference type="NCBI Taxonomy" id="61459"/>
    <lineage>
        <taxon>Eukaryota</taxon>
        <taxon>Fungi</taxon>
        <taxon>Dikarya</taxon>
        <taxon>Ascomycota</taxon>
        <taxon>Pezizomycotina</taxon>
        <taxon>Dothideomycetes</taxon>
        <taxon>Dothideomycetes incertae sedis</taxon>
        <taxon>Coniosporium</taxon>
    </lineage>
</organism>
<evidence type="ECO:0000313" key="4">
    <source>
        <dbReference type="Proteomes" id="UP001172684"/>
    </source>
</evidence>
<feature type="region of interest" description="Disordered" evidence="1">
    <location>
        <begin position="288"/>
        <end position="316"/>
    </location>
</feature>
<dbReference type="EMBL" id="JAPDRL010000097">
    <property type="protein sequence ID" value="KAJ9657682.1"/>
    <property type="molecule type" value="Genomic_DNA"/>
</dbReference>
<sequence length="457" mass="50908">MRLPLHSRKISDESATKTRLIILTAQVLLAVGCLLSFFVVLYIYTKSRQRRLSTSNRAGAKPPTSNWLTRRLPQWPTLRSRTSYSASLQRIDSPHLTRTRSRSRSRQRPDEPDEPASGALNDHEVETTGAGAAGVDRNTSVRSVMTLPAYSPAARPTERILGREGERGGIDTVLEFPETIDEEEARRDDEMESLYQIRQARRVEAREREERRAERRQAQEQGDFERLAELRQESRMRAEHMAQGLTQRMSEALIAEHNAAKQRRGQRVSSVNYAELGVARHDGTRLRANSAESDNRPLLDSAASFGGSSRPVSSRALGLHHREPSASSVLSLSSNISDEYVDAERNHSGGSGNTDFEVVSLSRSRSPSAVRGAAAGGDMGALRIPPHEPPQYDHVELEEAPPYESPVRTRAPHLPSSGIPQLPALERLPSIHITAGSPVQERSTSPERMRGRREEHR</sequence>
<feature type="compositionally biased region" description="Basic and acidic residues" evidence="1">
    <location>
        <begin position="444"/>
        <end position="457"/>
    </location>
</feature>
<feature type="compositionally biased region" description="Basic residues" evidence="1">
    <location>
        <begin position="97"/>
        <end position="106"/>
    </location>
</feature>
<feature type="transmembrane region" description="Helical" evidence="2">
    <location>
        <begin position="20"/>
        <end position="44"/>
    </location>
</feature>
<keyword evidence="2" id="KW-0472">Membrane</keyword>
<evidence type="ECO:0000256" key="1">
    <source>
        <dbReference type="SAM" id="MobiDB-lite"/>
    </source>
</evidence>
<protein>
    <submittedName>
        <fullName evidence="3">Uncharacterized protein</fullName>
    </submittedName>
</protein>
<keyword evidence="2" id="KW-0812">Transmembrane</keyword>